<evidence type="ECO:0000313" key="4">
    <source>
        <dbReference type="EMBL" id="KKQ78684.1"/>
    </source>
</evidence>
<dbReference type="GO" id="GO:0016757">
    <property type="term" value="F:glycosyltransferase activity"/>
    <property type="evidence" value="ECO:0007669"/>
    <property type="project" value="InterPro"/>
</dbReference>
<dbReference type="GO" id="GO:0009103">
    <property type="term" value="P:lipopolysaccharide biosynthetic process"/>
    <property type="evidence" value="ECO:0007669"/>
    <property type="project" value="TreeGrafter"/>
</dbReference>
<dbReference type="InterPro" id="IPR001296">
    <property type="entry name" value="Glyco_trans_1"/>
</dbReference>
<evidence type="ECO:0000256" key="1">
    <source>
        <dbReference type="ARBA" id="ARBA00022679"/>
    </source>
</evidence>
<dbReference type="CDD" id="cd03809">
    <property type="entry name" value="GT4_MtfB-like"/>
    <property type="match status" value="1"/>
</dbReference>
<evidence type="ECO:0000259" key="2">
    <source>
        <dbReference type="Pfam" id="PF00534"/>
    </source>
</evidence>
<name>A0A0G0MYI6_9BACT</name>
<comment type="caution">
    <text evidence="4">The sequence shown here is derived from an EMBL/GenBank/DDBJ whole genome shotgun (WGS) entry which is preliminary data.</text>
</comment>
<dbReference type="AlphaFoldDB" id="A0A0G0MYI6"/>
<protein>
    <submittedName>
        <fullName evidence="4">Glycosyl transferase, group 1</fullName>
    </submittedName>
</protein>
<accession>A0A0G0MYI6</accession>
<dbReference type="Pfam" id="PF13439">
    <property type="entry name" value="Glyco_transf_4"/>
    <property type="match status" value="1"/>
</dbReference>
<dbReference type="Pfam" id="PF00534">
    <property type="entry name" value="Glycos_transf_1"/>
    <property type="match status" value="1"/>
</dbReference>
<proteinExistence type="predicted"/>
<evidence type="ECO:0000313" key="5">
    <source>
        <dbReference type="Proteomes" id="UP000034324"/>
    </source>
</evidence>
<dbReference type="InterPro" id="IPR028098">
    <property type="entry name" value="Glyco_trans_4-like_N"/>
</dbReference>
<evidence type="ECO:0000259" key="3">
    <source>
        <dbReference type="Pfam" id="PF13439"/>
    </source>
</evidence>
<dbReference type="EMBL" id="LBVC01000014">
    <property type="protein sequence ID" value="KKQ78684.1"/>
    <property type="molecule type" value="Genomic_DNA"/>
</dbReference>
<keyword evidence="1 4" id="KW-0808">Transferase</keyword>
<reference evidence="4 5" key="1">
    <citation type="journal article" date="2015" name="Nature">
        <title>rRNA introns, odd ribosomes, and small enigmatic genomes across a large radiation of phyla.</title>
        <authorList>
            <person name="Brown C.T."/>
            <person name="Hug L.A."/>
            <person name="Thomas B.C."/>
            <person name="Sharon I."/>
            <person name="Castelle C.J."/>
            <person name="Singh A."/>
            <person name="Wilkins M.J."/>
            <person name="Williams K.H."/>
            <person name="Banfield J.F."/>
        </authorList>
    </citation>
    <scope>NUCLEOTIDE SEQUENCE [LARGE SCALE GENOMIC DNA]</scope>
</reference>
<gene>
    <name evidence="4" type="ORF">US99_C0014G0006</name>
</gene>
<dbReference type="PANTHER" id="PTHR46401:SF2">
    <property type="entry name" value="GLYCOSYLTRANSFERASE WBBK-RELATED"/>
    <property type="match status" value="1"/>
</dbReference>
<dbReference type="Proteomes" id="UP000034324">
    <property type="component" value="Unassembled WGS sequence"/>
</dbReference>
<sequence>MKIVIDARMYQESGVGRYIRNLIENLKKIDKQNEYILFSPDIKWYSIKEQIKLPKLLEDLKPDLVHFPHFNVPIFYRGKFVVTIHDLIHQHFKMQRATTHGPLIYKLKQFGYKKVFANAIKKAEKILVPSNFVKNQLVHDWGIDEKKIIVTYEAVDDKILEIKPGKLTDNYIFYVGNAHPHKNVEGLIKAFLKLKKDHKNLKLILAGHDHYFWQRIKKEFQDPDIFYKGYVSDKESVLLYKNALCFVMPSFEEGFGIPILEAMALGCPVVSSNAGSLPEIGGDACLYFDPHDPKDIITKILMVLDDENSRKNLIKKGLIRYKKFSWKKLAKQTLEVYENSIGS</sequence>
<feature type="domain" description="Glycosyltransferase subfamily 4-like N-terminal" evidence="3">
    <location>
        <begin position="38"/>
        <end position="157"/>
    </location>
</feature>
<dbReference type="SUPFAM" id="SSF53756">
    <property type="entry name" value="UDP-Glycosyltransferase/glycogen phosphorylase"/>
    <property type="match status" value="1"/>
</dbReference>
<dbReference type="PANTHER" id="PTHR46401">
    <property type="entry name" value="GLYCOSYLTRANSFERASE WBBK-RELATED"/>
    <property type="match status" value="1"/>
</dbReference>
<feature type="domain" description="Glycosyl transferase family 1" evidence="2">
    <location>
        <begin position="163"/>
        <end position="317"/>
    </location>
</feature>
<dbReference type="Gene3D" id="3.40.50.2000">
    <property type="entry name" value="Glycogen Phosphorylase B"/>
    <property type="match status" value="2"/>
</dbReference>
<organism evidence="4 5">
    <name type="scientific">Candidatus Daviesbacteria bacterium GW2011_GWF2_38_6</name>
    <dbReference type="NCBI Taxonomy" id="1618432"/>
    <lineage>
        <taxon>Bacteria</taxon>
        <taxon>Candidatus Daviesiibacteriota</taxon>
    </lineage>
</organism>